<dbReference type="InterPro" id="IPR052524">
    <property type="entry name" value="MFS_Cyanate_Porter"/>
</dbReference>
<gene>
    <name evidence="2" type="ORF">UFOPK1811_01286</name>
</gene>
<evidence type="ECO:0000256" key="1">
    <source>
        <dbReference type="SAM" id="Phobius"/>
    </source>
</evidence>
<feature type="transmembrane region" description="Helical" evidence="1">
    <location>
        <begin position="140"/>
        <end position="161"/>
    </location>
</feature>
<feature type="transmembrane region" description="Helical" evidence="1">
    <location>
        <begin position="70"/>
        <end position="91"/>
    </location>
</feature>
<feature type="transmembrane region" description="Helical" evidence="1">
    <location>
        <begin position="97"/>
        <end position="119"/>
    </location>
</feature>
<keyword evidence="1" id="KW-0812">Transmembrane</keyword>
<accession>A0A6J6HCC0</accession>
<feature type="transmembrane region" description="Helical" evidence="1">
    <location>
        <begin position="209"/>
        <end position="229"/>
    </location>
</feature>
<evidence type="ECO:0000313" key="2">
    <source>
        <dbReference type="EMBL" id="CAB4608814.1"/>
    </source>
</evidence>
<keyword evidence="1" id="KW-0472">Membrane</keyword>
<keyword evidence="1" id="KW-1133">Transmembrane helix</keyword>
<protein>
    <submittedName>
        <fullName evidence="2">Unannotated protein</fullName>
    </submittedName>
</protein>
<dbReference type="EMBL" id="CAEZUJ010000085">
    <property type="protein sequence ID" value="CAB4608814.1"/>
    <property type="molecule type" value="Genomic_DNA"/>
</dbReference>
<name>A0A6J6HCC0_9ZZZZ</name>
<feature type="transmembrane region" description="Helical" evidence="1">
    <location>
        <begin position="181"/>
        <end position="202"/>
    </location>
</feature>
<dbReference type="GO" id="GO:0022857">
    <property type="term" value="F:transmembrane transporter activity"/>
    <property type="evidence" value="ECO:0007669"/>
    <property type="project" value="InterPro"/>
</dbReference>
<feature type="transmembrane region" description="Helical" evidence="1">
    <location>
        <begin position="235"/>
        <end position="256"/>
    </location>
</feature>
<feature type="transmembrane region" description="Helical" evidence="1">
    <location>
        <begin position="36"/>
        <end position="58"/>
    </location>
</feature>
<dbReference type="Pfam" id="PF07690">
    <property type="entry name" value="MFS_1"/>
    <property type="match status" value="1"/>
</dbReference>
<dbReference type="AlphaFoldDB" id="A0A6J6HCC0"/>
<feature type="transmembrane region" description="Helical" evidence="1">
    <location>
        <begin position="12"/>
        <end position="30"/>
    </location>
</feature>
<sequence length="328" mass="35504">MPLVAKIGSTNRVIGASLAILTMAMIIRAVGNLPLIYFSSFAMGVSVAVLNFSLPVWVKENVTNHSGLVTGIYITIMGVFANIAIAVTVPLATSTSWGWRLSTVPWIVIGVFSSVWWLWRNSKLPRKTYVPEPAKFHKALLRKSGAWSIALFFGFQAMMGYGALTWMPTILVSKGFSLSEAGLWISISGFAGSALGVAAPYYGSKLKNFRILLTVIAITLTISFIAFTLDSGWHLVVWLFISNFAFAFAFPLCLVLTVTRSVEAAETRSLSIMTQSVGYLMAAISPGIVAVIFDISNSWNTAWLFLIGIGVVLIGVGYKAGSPEKIII</sequence>
<organism evidence="2">
    <name type="scientific">freshwater metagenome</name>
    <dbReference type="NCBI Taxonomy" id="449393"/>
    <lineage>
        <taxon>unclassified sequences</taxon>
        <taxon>metagenomes</taxon>
        <taxon>ecological metagenomes</taxon>
    </lineage>
</organism>
<proteinExistence type="predicted"/>
<dbReference type="InterPro" id="IPR011701">
    <property type="entry name" value="MFS"/>
</dbReference>
<reference evidence="2" key="1">
    <citation type="submission" date="2020-05" db="EMBL/GenBank/DDBJ databases">
        <authorList>
            <person name="Chiriac C."/>
            <person name="Salcher M."/>
            <person name="Ghai R."/>
            <person name="Kavagutti S V."/>
        </authorList>
    </citation>
    <scope>NUCLEOTIDE SEQUENCE</scope>
</reference>
<dbReference type="SUPFAM" id="SSF103473">
    <property type="entry name" value="MFS general substrate transporter"/>
    <property type="match status" value="1"/>
</dbReference>
<dbReference type="PANTHER" id="PTHR23523">
    <property type="match status" value="1"/>
</dbReference>
<dbReference type="PANTHER" id="PTHR23523:SF2">
    <property type="entry name" value="2-NITROIMIDAZOLE TRANSPORTER"/>
    <property type="match status" value="1"/>
</dbReference>
<dbReference type="InterPro" id="IPR036259">
    <property type="entry name" value="MFS_trans_sf"/>
</dbReference>
<feature type="transmembrane region" description="Helical" evidence="1">
    <location>
        <begin position="277"/>
        <end position="296"/>
    </location>
</feature>
<dbReference type="Gene3D" id="1.20.1250.20">
    <property type="entry name" value="MFS general substrate transporter like domains"/>
    <property type="match status" value="2"/>
</dbReference>
<feature type="transmembrane region" description="Helical" evidence="1">
    <location>
        <begin position="302"/>
        <end position="321"/>
    </location>
</feature>